<evidence type="ECO:0000313" key="3">
    <source>
        <dbReference type="Proteomes" id="UP000242525"/>
    </source>
</evidence>
<dbReference type="EMBL" id="CCBN010000006">
    <property type="protein sequence ID" value="CDO54049.1"/>
    <property type="molecule type" value="Genomic_DNA"/>
</dbReference>
<dbReference type="Proteomes" id="UP000242525">
    <property type="component" value="Unassembled WGS sequence"/>
</dbReference>
<keyword evidence="3" id="KW-1185">Reference proteome</keyword>
<feature type="region of interest" description="Disordered" evidence="1">
    <location>
        <begin position="400"/>
        <end position="467"/>
    </location>
</feature>
<feature type="compositionally biased region" description="Polar residues" evidence="1">
    <location>
        <begin position="192"/>
        <end position="232"/>
    </location>
</feature>
<feature type="compositionally biased region" description="Polar residues" evidence="1">
    <location>
        <begin position="443"/>
        <end position="454"/>
    </location>
</feature>
<gene>
    <name evidence="2" type="ORF">BN980_GECA06s03893g</name>
</gene>
<feature type="compositionally biased region" description="Low complexity" evidence="1">
    <location>
        <begin position="455"/>
        <end position="465"/>
    </location>
</feature>
<comment type="caution">
    <text evidence="2">The sequence shown here is derived from an EMBL/GenBank/DDBJ whole genome shotgun (WGS) entry which is preliminary data.</text>
</comment>
<feature type="region of interest" description="Disordered" evidence="1">
    <location>
        <begin position="490"/>
        <end position="509"/>
    </location>
</feature>
<feature type="compositionally biased region" description="Polar residues" evidence="1">
    <location>
        <begin position="490"/>
        <end position="507"/>
    </location>
</feature>
<feature type="compositionally biased region" description="Polar residues" evidence="1">
    <location>
        <begin position="595"/>
        <end position="614"/>
    </location>
</feature>
<evidence type="ECO:0000313" key="2">
    <source>
        <dbReference type="EMBL" id="CDO54049.1"/>
    </source>
</evidence>
<feature type="compositionally biased region" description="Polar residues" evidence="1">
    <location>
        <begin position="407"/>
        <end position="421"/>
    </location>
</feature>
<feature type="compositionally biased region" description="Polar residues" evidence="1">
    <location>
        <begin position="560"/>
        <end position="583"/>
    </location>
</feature>
<feature type="compositionally biased region" description="Basic residues" evidence="1">
    <location>
        <begin position="330"/>
        <end position="344"/>
    </location>
</feature>
<name>A0A0J9XB40_GEOCN</name>
<feature type="region of interest" description="Disordered" evidence="1">
    <location>
        <begin position="321"/>
        <end position="346"/>
    </location>
</feature>
<sequence length="691" mass="77284">MPQDTQNRERARRNTFESSNLHDALLARATKFLDELPSENLRTYDSKLTEDMRNNVSRYIDYLKTLPLNNATYDSVQDQDQQPDNSVVSIPPLTAEPYDPNAIDHEKEAIMAVYYDTYKSQIQSYHQLMDFLPADSRFPVVLASQLERITKRMEVLRVQFSTVLRRNKTLDGWFHSLIQQGHKLLEQVQSFEQQTANPLSPTIPFSSGQEQSTPLPNWNRLSGASTQFSSFPTKREESDYADIKIKSSPGSPTYNSVSNQSDWANNGATTKTDDNNNEPVHIPDSNKPQPSEIQEELTLAQLGPQADIWNDPGKREMFYASDEDLDSLRKPTKRPRHTKKSTHRPVRDIGAILDEARELIGPLEGDPKPHVKSPVLVHPAQEAEPFPPSLAENKSYQDDRLTGMKRNGNNSSTSTVQQHNNDNPDRVTSSESTTLHSGSSTTGRNGEITNNVSLGSGKSINNSNNGKEKAIPEIQNQILAAADNFTPETVTTSSIAGQSNGDGNIVSQKKPLKRVAKQRPQRFTRNSVDPVKKMKAMTLQQKKDDNWVLPKELEPYISQSDSRLYNSKSAGTRNAVKDNTTLSGPGKRQHKLDKQQNPVPVTATEPSQKPTSTTTEREQRATSAVSRQSNSNPVSKGSTDADTSVGNGVLRRRVRYRRSYQTPLKRAPGYVYLPHSSDDDSDNIVFISDSE</sequence>
<dbReference type="AlphaFoldDB" id="A0A0J9XB40"/>
<feature type="compositionally biased region" description="Polar residues" evidence="1">
    <location>
        <begin position="248"/>
        <end position="270"/>
    </location>
</feature>
<feature type="compositionally biased region" description="Low complexity" evidence="1">
    <location>
        <begin position="429"/>
        <end position="442"/>
    </location>
</feature>
<proteinExistence type="predicted"/>
<feature type="compositionally biased region" description="Polar residues" evidence="1">
    <location>
        <begin position="621"/>
        <end position="646"/>
    </location>
</feature>
<reference evidence="2" key="1">
    <citation type="submission" date="2014-03" db="EMBL/GenBank/DDBJ databases">
        <authorList>
            <person name="Casaregola S."/>
        </authorList>
    </citation>
    <scope>NUCLEOTIDE SEQUENCE [LARGE SCALE GENOMIC DNA]</scope>
    <source>
        <strain evidence="2">CLIB 918</strain>
    </source>
</reference>
<accession>A0A0J9XB40</accession>
<protein>
    <submittedName>
        <fullName evidence="2">Uncharacterized protein</fullName>
    </submittedName>
</protein>
<evidence type="ECO:0000256" key="1">
    <source>
        <dbReference type="SAM" id="MobiDB-lite"/>
    </source>
</evidence>
<organism evidence="2 3">
    <name type="scientific">Geotrichum candidum</name>
    <name type="common">Oospora lactis</name>
    <name type="synonym">Dipodascus geotrichum</name>
    <dbReference type="NCBI Taxonomy" id="1173061"/>
    <lineage>
        <taxon>Eukaryota</taxon>
        <taxon>Fungi</taxon>
        <taxon>Dikarya</taxon>
        <taxon>Ascomycota</taxon>
        <taxon>Saccharomycotina</taxon>
        <taxon>Dipodascomycetes</taxon>
        <taxon>Dipodascales</taxon>
        <taxon>Dipodascaceae</taxon>
        <taxon>Geotrichum</taxon>
    </lineage>
</organism>
<feature type="region of interest" description="Disordered" evidence="1">
    <location>
        <begin position="560"/>
        <end position="691"/>
    </location>
</feature>
<feature type="compositionally biased region" description="Basic and acidic residues" evidence="1">
    <location>
        <begin position="233"/>
        <end position="245"/>
    </location>
</feature>
<feature type="region of interest" description="Disordered" evidence="1">
    <location>
        <begin position="192"/>
        <end position="292"/>
    </location>
</feature>